<dbReference type="PANTHER" id="PTHR10334">
    <property type="entry name" value="CYSTEINE-RICH SECRETORY PROTEIN-RELATED"/>
    <property type="match status" value="1"/>
</dbReference>
<dbReference type="InterPro" id="IPR001283">
    <property type="entry name" value="CRISP-related"/>
</dbReference>
<dbReference type="PROSITE" id="PS01010">
    <property type="entry name" value="CRISP_2"/>
    <property type="match status" value="1"/>
</dbReference>
<evidence type="ECO:0000256" key="1">
    <source>
        <dbReference type="SAM" id="SignalP"/>
    </source>
</evidence>
<dbReference type="Pfam" id="PF00188">
    <property type="entry name" value="CAP"/>
    <property type="match status" value="1"/>
</dbReference>
<feature type="chain" id="PRO_5026004812" description="SCP domain-containing protein" evidence="1">
    <location>
        <begin position="27"/>
        <end position="170"/>
    </location>
</feature>
<reference evidence="3 4" key="1">
    <citation type="submission" date="2019-11" db="EMBL/GenBank/DDBJ databases">
        <title>Whole genome sequence of Oryza granulata.</title>
        <authorList>
            <person name="Li W."/>
        </authorList>
    </citation>
    <scope>NUCLEOTIDE SEQUENCE [LARGE SCALE GENOMIC DNA]</scope>
    <source>
        <strain evidence="4">cv. Menghai</strain>
        <tissue evidence="3">Leaf</tissue>
    </source>
</reference>
<evidence type="ECO:0000313" key="4">
    <source>
        <dbReference type="Proteomes" id="UP000479710"/>
    </source>
</evidence>
<organism evidence="3 4">
    <name type="scientific">Oryza meyeriana var. granulata</name>
    <dbReference type="NCBI Taxonomy" id="110450"/>
    <lineage>
        <taxon>Eukaryota</taxon>
        <taxon>Viridiplantae</taxon>
        <taxon>Streptophyta</taxon>
        <taxon>Embryophyta</taxon>
        <taxon>Tracheophyta</taxon>
        <taxon>Spermatophyta</taxon>
        <taxon>Magnoliopsida</taxon>
        <taxon>Liliopsida</taxon>
        <taxon>Poales</taxon>
        <taxon>Poaceae</taxon>
        <taxon>BOP clade</taxon>
        <taxon>Oryzoideae</taxon>
        <taxon>Oryzeae</taxon>
        <taxon>Oryzinae</taxon>
        <taxon>Oryza</taxon>
        <taxon>Oryza meyeriana</taxon>
    </lineage>
</organism>
<evidence type="ECO:0000313" key="3">
    <source>
        <dbReference type="EMBL" id="KAF0908316.1"/>
    </source>
</evidence>
<dbReference type="Proteomes" id="UP000479710">
    <property type="component" value="Unassembled WGS sequence"/>
</dbReference>
<dbReference type="Gene3D" id="3.40.33.10">
    <property type="entry name" value="CAP"/>
    <property type="match status" value="1"/>
</dbReference>
<dbReference type="InterPro" id="IPR035940">
    <property type="entry name" value="CAP_sf"/>
</dbReference>
<feature type="signal peptide" evidence="1">
    <location>
        <begin position="1"/>
        <end position="26"/>
    </location>
</feature>
<dbReference type="AlphaFoldDB" id="A0A6G1D7B5"/>
<keyword evidence="1" id="KW-0732">Signal</keyword>
<dbReference type="OrthoDB" id="645620at2759"/>
<dbReference type="PROSITE" id="PS01009">
    <property type="entry name" value="CRISP_1"/>
    <property type="match status" value="1"/>
</dbReference>
<protein>
    <recommendedName>
        <fullName evidence="2">SCP domain-containing protein</fullName>
    </recommendedName>
</protein>
<sequence>MAQKAFAFVLLAAAAAMLAMATTAAAQNSPQDFLDLHNAARRSVGAGIPDVVWNATLQRFAESFVAVRAVNCDLDHSNAGYGENLYGGPYAGSSTAADAVGSWMKEKADYVYSTNTCARGALILCGHYTQVVWRNTTSIGCARAVCNNGGGAIISCNYFPPGNYPDERPY</sequence>
<evidence type="ECO:0000259" key="2">
    <source>
        <dbReference type="SMART" id="SM00198"/>
    </source>
</evidence>
<feature type="domain" description="SCP" evidence="2">
    <location>
        <begin position="28"/>
        <end position="166"/>
    </location>
</feature>
<name>A0A6G1D7B5_9ORYZ</name>
<dbReference type="SUPFAM" id="SSF55797">
    <property type="entry name" value="PR-1-like"/>
    <property type="match status" value="1"/>
</dbReference>
<dbReference type="InterPro" id="IPR014044">
    <property type="entry name" value="CAP_dom"/>
</dbReference>
<proteinExistence type="predicted"/>
<dbReference type="EMBL" id="SPHZ02000007">
    <property type="protein sequence ID" value="KAF0908316.1"/>
    <property type="molecule type" value="Genomic_DNA"/>
</dbReference>
<dbReference type="CDD" id="cd05381">
    <property type="entry name" value="CAP_PR-1"/>
    <property type="match status" value="1"/>
</dbReference>
<dbReference type="SMART" id="SM00198">
    <property type="entry name" value="SCP"/>
    <property type="match status" value="1"/>
</dbReference>
<dbReference type="FunFam" id="3.40.33.10:FF:000004">
    <property type="entry name" value="CAP, cysteine-rich secretory protein, antigen 5"/>
    <property type="match status" value="1"/>
</dbReference>
<dbReference type="InterPro" id="IPR018244">
    <property type="entry name" value="Allrgn_V5/Tpx1_CS"/>
</dbReference>
<dbReference type="GO" id="GO:0005576">
    <property type="term" value="C:extracellular region"/>
    <property type="evidence" value="ECO:0007669"/>
    <property type="project" value="InterPro"/>
</dbReference>
<comment type="caution">
    <text evidence="3">The sequence shown here is derived from an EMBL/GenBank/DDBJ whole genome shotgun (WGS) entry which is preliminary data.</text>
</comment>
<keyword evidence="4" id="KW-1185">Reference proteome</keyword>
<accession>A0A6G1D7B5</accession>
<dbReference type="PRINTS" id="PR00837">
    <property type="entry name" value="V5TPXLIKE"/>
</dbReference>
<gene>
    <name evidence="3" type="ORF">E2562_024730</name>
</gene>